<evidence type="ECO:0000256" key="7">
    <source>
        <dbReference type="ARBA" id="ARBA00023141"/>
    </source>
</evidence>
<dbReference type="FunFam" id="3.65.10.10:FF:000006">
    <property type="entry name" value="3-phosphoshikimate 1-carboxyvinyltransferase"/>
    <property type="match status" value="1"/>
</dbReference>
<keyword evidence="7 9" id="KW-0057">Aromatic amino acid biosynthesis</keyword>
<dbReference type="GO" id="GO:0009423">
    <property type="term" value="P:chorismate biosynthetic process"/>
    <property type="evidence" value="ECO:0007669"/>
    <property type="project" value="UniProtKB-UniRule"/>
</dbReference>
<feature type="binding site" evidence="9">
    <location>
        <position position="386"/>
    </location>
    <ligand>
        <name>phosphoenolpyruvate</name>
        <dbReference type="ChEBI" id="CHEBI:58702"/>
    </ligand>
</feature>
<evidence type="ECO:0000256" key="8">
    <source>
        <dbReference type="ARBA" id="ARBA00044633"/>
    </source>
</evidence>
<comment type="subcellular location">
    <subcellularLocation>
        <location evidence="9">Cytoplasm</location>
    </subcellularLocation>
</comment>
<dbReference type="UniPathway" id="UPA00053">
    <property type="reaction ID" value="UER00089"/>
</dbReference>
<evidence type="ECO:0000313" key="11">
    <source>
        <dbReference type="EMBL" id="QIL46559.1"/>
    </source>
</evidence>
<dbReference type="AlphaFoldDB" id="A0A6G8ANL3"/>
<dbReference type="NCBIfam" id="TIGR01356">
    <property type="entry name" value="aroA"/>
    <property type="match status" value="1"/>
</dbReference>
<feature type="binding site" evidence="9">
    <location>
        <position position="21"/>
    </location>
    <ligand>
        <name>3-phosphoshikimate</name>
        <dbReference type="ChEBI" id="CHEBI:145989"/>
    </ligand>
</feature>
<comment type="caution">
    <text evidence="9">Lacks conserved residue(s) required for the propagation of feature annotation.</text>
</comment>
<evidence type="ECO:0000256" key="1">
    <source>
        <dbReference type="ARBA" id="ARBA00002174"/>
    </source>
</evidence>
<dbReference type="PANTHER" id="PTHR21090:SF5">
    <property type="entry name" value="PENTAFUNCTIONAL AROM POLYPEPTIDE"/>
    <property type="match status" value="1"/>
</dbReference>
<dbReference type="PIRSF" id="PIRSF000505">
    <property type="entry name" value="EPSPS"/>
    <property type="match status" value="1"/>
</dbReference>
<comment type="pathway">
    <text evidence="2 9">Metabolic intermediate biosynthesis; chorismate biosynthesis; chorismate from D-erythrose 4-phosphate and phosphoenolpyruvate: step 6/7.</text>
</comment>
<organism evidence="11 12">
    <name type="scientific">Vagococcus coleopterorum</name>
    <dbReference type="NCBI Taxonomy" id="2714946"/>
    <lineage>
        <taxon>Bacteria</taxon>
        <taxon>Bacillati</taxon>
        <taxon>Bacillota</taxon>
        <taxon>Bacilli</taxon>
        <taxon>Lactobacillales</taxon>
        <taxon>Enterococcaceae</taxon>
        <taxon>Vagococcus</taxon>
    </lineage>
</organism>
<evidence type="ECO:0000256" key="3">
    <source>
        <dbReference type="ARBA" id="ARBA00009948"/>
    </source>
</evidence>
<sequence>MQLKIASKGLKGEFSVPGDKSISHRSVMLASLATGETQIEGFLAGEDCLATIEMFRELGVVIEIVDQKVKVISDGHRKFSRPAQPIDVGNSGTTMRLGLGILASLPYETTITGDSSLVKRPMERVMGPLREMGATVSGANGTEYAPINTVGTSDLKGIDYTMPVASAQVKSAILLAGLFAQGETVVREQVKSRNHTEEMLKQFGVDVKNAGTSITIKGQQPLKTPGGLNIPGDISSAAFFMVAAVIIPNSCVKITNVGLNETRTGIIDVLKAMGAKITVEVTDSIGQIGTVTVSSSDLHGITISGEIIPRLIDELPIIALLATQATGQTVIADAEELKHKETNRIDVTASELRKLGADIQTTSDGLIIKGKTELTARKVSSHGDHRIGMTLAIAALLVQVGEVELEQADAVAVSYPNFFKDLENIMIGGL</sequence>
<feature type="binding site" evidence="9">
    <location>
        <position position="120"/>
    </location>
    <ligand>
        <name>phosphoenolpyruvate</name>
        <dbReference type="ChEBI" id="CHEBI:58702"/>
    </ligand>
</feature>
<gene>
    <name evidence="9 11" type="primary">aroA</name>
    <name evidence="11" type="ORF">G7081_05455</name>
</gene>
<evidence type="ECO:0000256" key="2">
    <source>
        <dbReference type="ARBA" id="ARBA00004811"/>
    </source>
</evidence>
<dbReference type="InterPro" id="IPR013792">
    <property type="entry name" value="RNA3'P_cycl/enolpyr_Trfase_a/b"/>
</dbReference>
<feature type="binding site" evidence="9">
    <location>
        <position position="344"/>
    </location>
    <ligand>
        <name>phosphoenolpyruvate</name>
        <dbReference type="ChEBI" id="CHEBI:58702"/>
    </ligand>
</feature>
<dbReference type="InterPro" id="IPR036968">
    <property type="entry name" value="Enolpyruvate_Tfrase_sf"/>
</dbReference>
<comment type="function">
    <text evidence="1 9">Catalyzes the transfer of the enolpyruvyl moiety of phosphoenolpyruvate (PEP) to the 5-hydroxyl of shikimate-3-phosphate (S3P) to produce enolpyruvyl shikimate-3-phosphate and inorganic phosphate.</text>
</comment>
<feature type="binding site" evidence="9">
    <location>
        <position position="168"/>
    </location>
    <ligand>
        <name>3-phosphoshikimate</name>
        <dbReference type="ChEBI" id="CHEBI:145989"/>
    </ligand>
</feature>
<evidence type="ECO:0000256" key="5">
    <source>
        <dbReference type="ARBA" id="ARBA00022605"/>
    </source>
</evidence>
<dbReference type="SUPFAM" id="SSF55205">
    <property type="entry name" value="EPT/RTPC-like"/>
    <property type="match status" value="1"/>
</dbReference>
<feature type="binding site" evidence="9">
    <location>
        <position position="25"/>
    </location>
    <ligand>
        <name>3-phosphoshikimate</name>
        <dbReference type="ChEBI" id="CHEBI:145989"/>
    </ligand>
</feature>
<dbReference type="RefSeq" id="WP_166007947.1">
    <property type="nucleotide sequence ID" value="NZ_CP049886.1"/>
</dbReference>
<comment type="subunit">
    <text evidence="9">Monomer.</text>
</comment>
<keyword evidence="5 9" id="KW-0028">Amino-acid biosynthesis</keyword>
<evidence type="ECO:0000259" key="10">
    <source>
        <dbReference type="Pfam" id="PF00275"/>
    </source>
</evidence>
<feature type="binding site" evidence="9">
    <location>
        <position position="20"/>
    </location>
    <ligand>
        <name>phosphoenolpyruvate</name>
        <dbReference type="ChEBI" id="CHEBI:58702"/>
    </ligand>
</feature>
<feature type="binding site" evidence="9">
    <location>
        <position position="168"/>
    </location>
    <ligand>
        <name>phosphoenolpyruvate</name>
        <dbReference type="ChEBI" id="CHEBI:58702"/>
    </ligand>
</feature>
<protein>
    <recommendedName>
        <fullName evidence="9">3-phosphoshikimate 1-carboxyvinyltransferase</fullName>
        <ecNumber evidence="9">2.5.1.19</ecNumber>
    </recommendedName>
    <alternativeName>
        <fullName evidence="9">5-enolpyruvylshikimate-3-phosphate synthase</fullName>
        <shortName evidence="9">EPSP synthase</shortName>
        <shortName evidence="9">EPSPS</shortName>
    </alternativeName>
</protein>
<feature type="binding site" evidence="9">
    <location>
        <position position="313"/>
    </location>
    <ligand>
        <name>3-phosphoshikimate</name>
        <dbReference type="ChEBI" id="CHEBI:145989"/>
    </ligand>
</feature>
<feature type="active site" description="Proton acceptor" evidence="9">
    <location>
        <position position="313"/>
    </location>
</feature>
<accession>A0A6G8ANL3</accession>
<dbReference type="GO" id="GO:0005737">
    <property type="term" value="C:cytoplasm"/>
    <property type="evidence" value="ECO:0007669"/>
    <property type="project" value="UniProtKB-SubCell"/>
</dbReference>
<name>A0A6G8ANL3_9ENTE</name>
<dbReference type="CDD" id="cd01556">
    <property type="entry name" value="EPSP_synthase"/>
    <property type="match status" value="1"/>
</dbReference>
<feature type="binding site" evidence="9">
    <location>
        <position position="340"/>
    </location>
    <ligand>
        <name>3-phosphoshikimate</name>
        <dbReference type="ChEBI" id="CHEBI:145989"/>
    </ligand>
</feature>
<proteinExistence type="inferred from homology"/>
<dbReference type="InterPro" id="IPR006264">
    <property type="entry name" value="EPSP_synthase"/>
</dbReference>
<dbReference type="EMBL" id="CP049886">
    <property type="protein sequence ID" value="QIL46559.1"/>
    <property type="molecule type" value="Genomic_DNA"/>
</dbReference>
<dbReference type="InterPro" id="IPR023193">
    <property type="entry name" value="EPSP_synthase_CS"/>
</dbReference>
<keyword evidence="6 9" id="KW-0808">Transferase</keyword>
<dbReference type="EC" id="2.5.1.19" evidence="9"/>
<evidence type="ECO:0000256" key="9">
    <source>
        <dbReference type="HAMAP-Rule" id="MF_00210"/>
    </source>
</evidence>
<dbReference type="GO" id="GO:0008652">
    <property type="term" value="P:amino acid biosynthetic process"/>
    <property type="evidence" value="ECO:0007669"/>
    <property type="project" value="UniProtKB-KW"/>
</dbReference>
<feature type="domain" description="Enolpyruvate transferase" evidence="10">
    <location>
        <begin position="8"/>
        <end position="422"/>
    </location>
</feature>
<comment type="similarity">
    <text evidence="3 9">Belongs to the EPSP synthase family.</text>
</comment>
<evidence type="ECO:0000256" key="6">
    <source>
        <dbReference type="ARBA" id="ARBA00022679"/>
    </source>
</evidence>
<dbReference type="GO" id="GO:0009073">
    <property type="term" value="P:aromatic amino acid family biosynthetic process"/>
    <property type="evidence" value="ECO:0007669"/>
    <property type="project" value="UniProtKB-KW"/>
</dbReference>
<keyword evidence="4 9" id="KW-0963">Cytoplasm</keyword>
<keyword evidence="12" id="KW-1185">Reference proteome</keyword>
<feature type="binding site" evidence="9">
    <location>
        <position position="166"/>
    </location>
    <ligand>
        <name>3-phosphoshikimate</name>
        <dbReference type="ChEBI" id="CHEBI:145989"/>
    </ligand>
</feature>
<feature type="binding site" evidence="9">
    <location>
        <position position="92"/>
    </location>
    <ligand>
        <name>phosphoenolpyruvate</name>
        <dbReference type="ChEBI" id="CHEBI:58702"/>
    </ligand>
</feature>
<feature type="binding site" evidence="9">
    <location>
        <position position="20"/>
    </location>
    <ligand>
        <name>3-phosphoshikimate</name>
        <dbReference type="ChEBI" id="CHEBI:145989"/>
    </ligand>
</feature>
<dbReference type="KEGG" id="vah:G7081_05455"/>
<dbReference type="PROSITE" id="PS00885">
    <property type="entry name" value="EPSP_SYNTHASE_2"/>
    <property type="match status" value="1"/>
</dbReference>
<dbReference type="FunFam" id="3.65.10.10:FF:000005">
    <property type="entry name" value="3-phosphoshikimate 1-carboxyvinyltransferase"/>
    <property type="match status" value="1"/>
</dbReference>
<dbReference type="InterPro" id="IPR001986">
    <property type="entry name" value="Enolpyruvate_Tfrase_dom"/>
</dbReference>
<evidence type="ECO:0000256" key="4">
    <source>
        <dbReference type="ARBA" id="ARBA00022490"/>
    </source>
</evidence>
<dbReference type="Gene3D" id="3.65.10.10">
    <property type="entry name" value="Enolpyruvate transferase domain"/>
    <property type="match status" value="2"/>
</dbReference>
<dbReference type="PANTHER" id="PTHR21090">
    <property type="entry name" value="AROM/DEHYDROQUINATE SYNTHASE"/>
    <property type="match status" value="1"/>
</dbReference>
<evidence type="ECO:0000313" key="12">
    <source>
        <dbReference type="Proteomes" id="UP000500890"/>
    </source>
</evidence>
<reference evidence="11 12" key="1">
    <citation type="submission" date="2020-03" db="EMBL/GenBank/DDBJ databases">
        <title>Vagococcus sp. nov., isolated from beetles.</title>
        <authorList>
            <person name="Hyun D.-W."/>
            <person name="Bae J.-W."/>
        </authorList>
    </citation>
    <scope>NUCLEOTIDE SEQUENCE [LARGE SCALE GENOMIC DNA]</scope>
    <source>
        <strain evidence="11 12">HDW17A</strain>
    </source>
</reference>
<comment type="catalytic activity">
    <reaction evidence="8">
        <text>3-phosphoshikimate + phosphoenolpyruvate = 5-O-(1-carboxyvinyl)-3-phosphoshikimate + phosphate</text>
        <dbReference type="Rhea" id="RHEA:21256"/>
        <dbReference type="ChEBI" id="CHEBI:43474"/>
        <dbReference type="ChEBI" id="CHEBI:57701"/>
        <dbReference type="ChEBI" id="CHEBI:58702"/>
        <dbReference type="ChEBI" id="CHEBI:145989"/>
        <dbReference type="EC" id="2.5.1.19"/>
    </reaction>
    <physiologicalReaction direction="left-to-right" evidence="8">
        <dbReference type="Rhea" id="RHEA:21257"/>
    </physiologicalReaction>
</comment>
<dbReference type="Pfam" id="PF00275">
    <property type="entry name" value="EPSP_synthase"/>
    <property type="match status" value="1"/>
</dbReference>
<dbReference type="HAMAP" id="MF_00210">
    <property type="entry name" value="EPSP_synth"/>
    <property type="match status" value="1"/>
</dbReference>
<dbReference type="GO" id="GO:0003866">
    <property type="term" value="F:3-phosphoshikimate 1-carboxyvinyltransferase activity"/>
    <property type="evidence" value="ECO:0007669"/>
    <property type="project" value="UniProtKB-UniRule"/>
</dbReference>
<dbReference type="Proteomes" id="UP000500890">
    <property type="component" value="Chromosome"/>
</dbReference>